<evidence type="ECO:0000313" key="3">
    <source>
        <dbReference type="Proteomes" id="UP000076643"/>
    </source>
</evidence>
<dbReference type="RefSeq" id="WP_063357840.1">
    <property type="nucleotide sequence ID" value="NZ_AQHB01000046.1"/>
</dbReference>
<dbReference type="Proteomes" id="UP000076643">
    <property type="component" value="Unassembled WGS sequence"/>
</dbReference>
<evidence type="ECO:0000256" key="1">
    <source>
        <dbReference type="SAM" id="SignalP"/>
    </source>
</evidence>
<organism evidence="2 3">
    <name type="scientific">Pseudoalteromonas luteoviolacea DSM 6061</name>
    <dbReference type="NCBI Taxonomy" id="1365250"/>
    <lineage>
        <taxon>Bacteria</taxon>
        <taxon>Pseudomonadati</taxon>
        <taxon>Pseudomonadota</taxon>
        <taxon>Gammaproteobacteria</taxon>
        <taxon>Alteromonadales</taxon>
        <taxon>Pseudoalteromonadaceae</taxon>
        <taxon>Pseudoalteromonas</taxon>
    </lineage>
</organism>
<accession>A0A166V2T8</accession>
<keyword evidence="1" id="KW-0732">Signal</keyword>
<gene>
    <name evidence="2" type="ORF">N475_04170</name>
</gene>
<comment type="caution">
    <text evidence="2">The sequence shown here is derived from an EMBL/GenBank/DDBJ whole genome shotgun (WGS) entry which is preliminary data.</text>
</comment>
<feature type="chain" id="PRO_5007880936" description="Lipocalin-like domain-containing protein" evidence="1">
    <location>
        <begin position="19"/>
        <end position="134"/>
    </location>
</feature>
<dbReference type="PATRIC" id="fig|1365250.3.peg.4395"/>
<evidence type="ECO:0000313" key="2">
    <source>
        <dbReference type="EMBL" id="KZN31655.1"/>
    </source>
</evidence>
<keyword evidence="3" id="KW-1185">Reference proteome</keyword>
<feature type="signal peptide" evidence="1">
    <location>
        <begin position="1"/>
        <end position="18"/>
    </location>
</feature>
<reference evidence="2 3" key="1">
    <citation type="submission" date="2013-07" db="EMBL/GenBank/DDBJ databases">
        <title>Comparative Genomic and Metabolomic Analysis of Twelve Strains of Pseudoalteromonas luteoviolacea.</title>
        <authorList>
            <person name="Vynne N.G."/>
            <person name="Mansson M."/>
            <person name="Gram L."/>
        </authorList>
    </citation>
    <scope>NUCLEOTIDE SEQUENCE [LARGE SCALE GENOMIC DNA]</scope>
    <source>
        <strain evidence="2 3">DSM 6061</strain>
    </source>
</reference>
<proteinExistence type="predicted"/>
<dbReference type="AlphaFoldDB" id="A0A166V2T8"/>
<dbReference type="EMBL" id="AUYB01000136">
    <property type="protein sequence ID" value="KZN31655.1"/>
    <property type="molecule type" value="Genomic_DNA"/>
</dbReference>
<protein>
    <recommendedName>
        <fullName evidence="4">Lipocalin-like domain-containing protein</fullName>
    </recommendedName>
</protein>
<name>A0A166V2T8_9GAMM</name>
<sequence length="134" mass="15462">MFKKIISCFITLFLVSCANTVDYQTQPLEAMLGKWSSSKEECATKWVEYSLSEDKKTKYLHYNTGKAQSAQILSIGHGEFLIEYKKQPGTQPVLMTNGKPVTWWFVFIDDNTYRMRRGDWSKQGLTAGSWVRCI</sequence>
<evidence type="ECO:0008006" key="4">
    <source>
        <dbReference type="Google" id="ProtNLM"/>
    </source>
</evidence>
<dbReference type="PROSITE" id="PS51257">
    <property type="entry name" value="PROKAR_LIPOPROTEIN"/>
    <property type="match status" value="1"/>
</dbReference>